<proteinExistence type="predicted"/>
<name>U5D5J8_AMBTC</name>
<organism evidence="1 2">
    <name type="scientific">Amborella trichopoda</name>
    <dbReference type="NCBI Taxonomy" id="13333"/>
    <lineage>
        <taxon>Eukaryota</taxon>
        <taxon>Viridiplantae</taxon>
        <taxon>Streptophyta</taxon>
        <taxon>Embryophyta</taxon>
        <taxon>Tracheophyta</taxon>
        <taxon>Spermatophyta</taxon>
        <taxon>Magnoliopsida</taxon>
        <taxon>Amborellales</taxon>
        <taxon>Amborellaceae</taxon>
        <taxon>Amborella</taxon>
    </lineage>
</organism>
<dbReference type="Pfam" id="PF22272">
    <property type="entry name" value="LEA_3b"/>
    <property type="match status" value="1"/>
</dbReference>
<dbReference type="eggNOG" id="ENOG502S3KE">
    <property type="taxonomic scope" value="Eukaryota"/>
</dbReference>
<dbReference type="HOGENOM" id="CLU_2433416_0_0_1"/>
<dbReference type="PANTHER" id="PTHR35122">
    <property type="entry name" value="OSJNBA0093F12.14 PROTEIN"/>
    <property type="match status" value="1"/>
</dbReference>
<sequence>MWPILYGPGQRAIHTPVYDKNLDDHVLPSTVPDEVIAPESDKYWSPHPSTGVFSPIPKEVAATASSSSTSTPDSVLHQQAWFRPLEDVDNNHHLETPST</sequence>
<dbReference type="STRING" id="13333.U5D5J8"/>
<dbReference type="EMBL" id="KI392502">
    <property type="protein sequence ID" value="ERN15608.1"/>
    <property type="molecule type" value="Genomic_DNA"/>
</dbReference>
<dbReference type="AlphaFoldDB" id="U5D5J8"/>
<evidence type="ECO:0000313" key="1">
    <source>
        <dbReference type="EMBL" id="ERN15608.1"/>
    </source>
</evidence>
<evidence type="ECO:0000313" key="2">
    <source>
        <dbReference type="Proteomes" id="UP000017836"/>
    </source>
</evidence>
<dbReference type="Proteomes" id="UP000017836">
    <property type="component" value="Unassembled WGS sequence"/>
</dbReference>
<protein>
    <submittedName>
        <fullName evidence="1">Uncharacterized protein</fullName>
    </submittedName>
</protein>
<dbReference type="PANTHER" id="PTHR35122:SF2">
    <property type="entry name" value="OS04G0598000 PROTEIN"/>
    <property type="match status" value="1"/>
</dbReference>
<accession>U5D5J8</accession>
<gene>
    <name evidence="1" type="ORF">AMTR_s00048p00173180</name>
</gene>
<reference evidence="2" key="1">
    <citation type="journal article" date="2013" name="Science">
        <title>The Amborella genome and the evolution of flowering plants.</title>
        <authorList>
            <consortium name="Amborella Genome Project"/>
        </authorList>
    </citation>
    <scope>NUCLEOTIDE SEQUENCE [LARGE SCALE GENOMIC DNA]</scope>
</reference>
<dbReference type="OMA" id="IANRNGH"/>
<dbReference type="Gramene" id="ERN15608">
    <property type="protein sequence ID" value="ERN15608"/>
    <property type="gene ID" value="AMTR_s00048p00173180"/>
</dbReference>
<keyword evidence="2" id="KW-1185">Reference proteome</keyword>
<dbReference type="InterPro" id="IPR039291">
    <property type="entry name" value="At5g17165-like"/>
</dbReference>